<dbReference type="SUPFAM" id="SSF50475">
    <property type="entry name" value="FMN-binding split barrel"/>
    <property type="match status" value="1"/>
</dbReference>
<evidence type="ECO:0000313" key="3">
    <source>
        <dbReference type="Proteomes" id="UP000070422"/>
    </source>
</evidence>
<dbReference type="Proteomes" id="UP000070422">
    <property type="component" value="Unassembled WGS sequence"/>
</dbReference>
<accession>A0A133XS26</accession>
<sequence length="153" mass="17187">MENLWYTKENKKGVIAMKYMDILAKIGACVFSTVDEEGHADARYANVGVANEQGVFFMTAPTTHFYEELEANPSVAVTGMIKEDGIEVIRLTGKVRAIGKEHLESILKDNAFVKDVYPDEGERSKVQAFQIYEGTGSYQHLQKHIKETFSFGK</sequence>
<evidence type="ECO:0000313" key="2">
    <source>
        <dbReference type="EMBL" id="KXB33734.1"/>
    </source>
</evidence>
<name>A0A133XS26_9LACT</name>
<dbReference type="InterPro" id="IPR012349">
    <property type="entry name" value="Split_barrel_FMN-bd"/>
</dbReference>
<dbReference type="PATRIC" id="fig|87541.4.peg.1612"/>
<organism evidence="2 3">
    <name type="scientific">Aerococcus christensenii</name>
    <dbReference type="NCBI Taxonomy" id="87541"/>
    <lineage>
        <taxon>Bacteria</taxon>
        <taxon>Bacillati</taxon>
        <taxon>Bacillota</taxon>
        <taxon>Bacilli</taxon>
        <taxon>Lactobacillales</taxon>
        <taxon>Aerococcaceae</taxon>
        <taxon>Aerococcus</taxon>
    </lineage>
</organism>
<dbReference type="Pfam" id="PF01243">
    <property type="entry name" value="PNPOx_N"/>
    <property type="match status" value="1"/>
</dbReference>
<reference evidence="2 3" key="1">
    <citation type="submission" date="2016-01" db="EMBL/GenBank/DDBJ databases">
        <authorList>
            <person name="Oliw E.H."/>
        </authorList>
    </citation>
    <scope>NUCLEOTIDE SEQUENCE [LARGE SCALE GENOMIC DNA]</scope>
    <source>
        <strain evidence="2 3">KA00635</strain>
    </source>
</reference>
<feature type="domain" description="Pyridoxamine 5'-phosphate oxidase N-terminal" evidence="1">
    <location>
        <begin position="18"/>
        <end position="106"/>
    </location>
</feature>
<comment type="caution">
    <text evidence="2">The sequence shown here is derived from an EMBL/GenBank/DDBJ whole genome shotgun (WGS) entry which is preliminary data.</text>
</comment>
<protein>
    <submittedName>
        <fullName evidence="2">Pyridoxamine 5'-phosphate oxidase family protein</fullName>
    </submittedName>
</protein>
<dbReference type="EMBL" id="LSCQ01000090">
    <property type="protein sequence ID" value="KXB33734.1"/>
    <property type="molecule type" value="Genomic_DNA"/>
</dbReference>
<gene>
    <name evidence="2" type="ORF">HMPREF3187_01623</name>
</gene>
<dbReference type="AlphaFoldDB" id="A0A133XS26"/>
<proteinExistence type="predicted"/>
<dbReference type="STRING" id="87541.AWM71_07595"/>
<dbReference type="Gene3D" id="2.30.110.10">
    <property type="entry name" value="Electron Transport, Fmn-binding Protein, Chain A"/>
    <property type="match status" value="1"/>
</dbReference>
<dbReference type="InterPro" id="IPR011576">
    <property type="entry name" value="Pyridox_Oxase_N"/>
</dbReference>
<evidence type="ECO:0000259" key="1">
    <source>
        <dbReference type="Pfam" id="PF01243"/>
    </source>
</evidence>